<evidence type="ECO:0000256" key="1">
    <source>
        <dbReference type="SAM" id="Phobius"/>
    </source>
</evidence>
<dbReference type="AlphaFoldDB" id="A0A8J2MHJ2"/>
<proteinExistence type="predicted"/>
<protein>
    <submittedName>
        <fullName evidence="3">(African queen) hypothetical protein</fullName>
    </submittedName>
</protein>
<keyword evidence="2" id="KW-0732">Signal</keyword>
<dbReference type="EMBL" id="CAKASE010000043">
    <property type="protein sequence ID" value="CAG9558013.1"/>
    <property type="molecule type" value="Genomic_DNA"/>
</dbReference>
<reference evidence="3" key="1">
    <citation type="submission" date="2021-09" db="EMBL/GenBank/DDBJ databases">
        <authorList>
            <person name="Martin H S."/>
        </authorList>
    </citation>
    <scope>NUCLEOTIDE SEQUENCE</scope>
</reference>
<feature type="transmembrane region" description="Helical" evidence="1">
    <location>
        <begin position="468"/>
        <end position="489"/>
    </location>
</feature>
<name>A0A8J2MHJ2_9NEOP</name>
<evidence type="ECO:0000313" key="3">
    <source>
        <dbReference type="EMBL" id="CAG9558013.1"/>
    </source>
</evidence>
<gene>
    <name evidence="3" type="ORF">DCHRY22_LOCUS257</name>
</gene>
<accession>A0A8J2MHJ2</accession>
<keyword evidence="1" id="KW-1133">Transmembrane helix</keyword>
<sequence length="518" mass="59113">MKVFAPLLTLLLLLFSLLPVHSSSDSERIGGQRGNVCSLQRSVALSAQDLRLTFGSLETHYQKQFKEVLSVHQELIATPYPLETSEGNGRLIDISRYGRSKRNLWMRLLTFLRSVRPVARMAGKLTRYGKFMKGIKYAGYAASTAVFAYEMADVFGAIPDKKYEEVSRQLEELHSSRTKDLFIMKNITLFTTGLHDSIRDVTSQINQVISESYDKYEMYVKGSQILNSYIQQVNINLILIRLGGIPSNVITIENQRIWLENKLPSLLLPDIGTITPHLKTTLKAIDEEKNQVILYVEVPTLGTDFQLLNFVRWEPELMVNKVCYSSPRKELYLAFKRDIGDGMIEDPLLVDPESCLISGFILCESDALLDTIPQLHENRICSQRKLKEKRRVRRSSVDLFDMAQHPTYDLSEIVQKTLNKDQKIKEAGDSITSLNKIIDQLIDESKKNTVNSKILLEQASRDDKVIKALYIIGTLVILLSFIYLGKYAYKLVIQQKSRKLAQRTEQLVRHIASLESNT</sequence>
<keyword evidence="1" id="KW-0472">Membrane</keyword>
<dbReference type="Proteomes" id="UP000789524">
    <property type="component" value="Unassembled WGS sequence"/>
</dbReference>
<feature type="chain" id="PRO_5035300062" evidence="2">
    <location>
        <begin position="23"/>
        <end position="518"/>
    </location>
</feature>
<evidence type="ECO:0000256" key="2">
    <source>
        <dbReference type="SAM" id="SignalP"/>
    </source>
</evidence>
<organism evidence="3 4">
    <name type="scientific">Danaus chrysippus</name>
    <name type="common">African queen</name>
    <dbReference type="NCBI Taxonomy" id="151541"/>
    <lineage>
        <taxon>Eukaryota</taxon>
        <taxon>Metazoa</taxon>
        <taxon>Ecdysozoa</taxon>
        <taxon>Arthropoda</taxon>
        <taxon>Hexapoda</taxon>
        <taxon>Insecta</taxon>
        <taxon>Pterygota</taxon>
        <taxon>Neoptera</taxon>
        <taxon>Endopterygota</taxon>
        <taxon>Lepidoptera</taxon>
        <taxon>Glossata</taxon>
        <taxon>Ditrysia</taxon>
        <taxon>Papilionoidea</taxon>
        <taxon>Nymphalidae</taxon>
        <taxon>Danainae</taxon>
        <taxon>Danaini</taxon>
        <taxon>Danaina</taxon>
        <taxon>Danaus</taxon>
        <taxon>Anosia</taxon>
    </lineage>
</organism>
<dbReference type="OrthoDB" id="7476559at2759"/>
<keyword evidence="4" id="KW-1185">Reference proteome</keyword>
<feature type="signal peptide" evidence="2">
    <location>
        <begin position="1"/>
        <end position="22"/>
    </location>
</feature>
<comment type="caution">
    <text evidence="3">The sequence shown here is derived from an EMBL/GenBank/DDBJ whole genome shotgun (WGS) entry which is preliminary data.</text>
</comment>
<keyword evidence="1" id="KW-0812">Transmembrane</keyword>
<evidence type="ECO:0000313" key="4">
    <source>
        <dbReference type="Proteomes" id="UP000789524"/>
    </source>
</evidence>